<dbReference type="InterPro" id="IPR036390">
    <property type="entry name" value="WH_DNA-bd_sf"/>
</dbReference>
<dbReference type="NCBIfam" id="TIGR00738">
    <property type="entry name" value="rrf2_super"/>
    <property type="match status" value="1"/>
</dbReference>
<dbReference type="PANTHER" id="PTHR33221">
    <property type="entry name" value="WINGED HELIX-TURN-HELIX TRANSCRIPTIONAL REGULATOR, RRF2 FAMILY"/>
    <property type="match status" value="1"/>
</dbReference>
<dbReference type="GO" id="GO:0005829">
    <property type="term" value="C:cytosol"/>
    <property type="evidence" value="ECO:0007669"/>
    <property type="project" value="TreeGrafter"/>
</dbReference>
<dbReference type="Proteomes" id="UP000824179">
    <property type="component" value="Unassembled WGS sequence"/>
</dbReference>
<dbReference type="InterPro" id="IPR030489">
    <property type="entry name" value="TR_Rrf2-type_CS"/>
</dbReference>
<dbReference type="GO" id="GO:0003700">
    <property type="term" value="F:DNA-binding transcription factor activity"/>
    <property type="evidence" value="ECO:0007669"/>
    <property type="project" value="TreeGrafter"/>
</dbReference>
<dbReference type="PROSITE" id="PS01332">
    <property type="entry name" value="HTH_RRF2_1"/>
    <property type="match status" value="1"/>
</dbReference>
<dbReference type="SUPFAM" id="SSF46785">
    <property type="entry name" value="Winged helix' DNA-binding domain"/>
    <property type="match status" value="1"/>
</dbReference>
<evidence type="ECO:0000256" key="1">
    <source>
        <dbReference type="ARBA" id="ARBA00023125"/>
    </source>
</evidence>
<dbReference type="EMBL" id="DVHB01000044">
    <property type="protein sequence ID" value="HIR39194.1"/>
    <property type="molecule type" value="Genomic_DNA"/>
</dbReference>
<name>A0A9D1DBE5_9FIRM</name>
<keyword evidence="1" id="KW-0238">DNA-binding</keyword>
<reference evidence="2" key="1">
    <citation type="submission" date="2020-10" db="EMBL/GenBank/DDBJ databases">
        <authorList>
            <person name="Gilroy R."/>
        </authorList>
    </citation>
    <scope>NUCLEOTIDE SEQUENCE</scope>
    <source>
        <strain evidence="2">ChiW25-3613</strain>
    </source>
</reference>
<dbReference type="Pfam" id="PF02082">
    <property type="entry name" value="Rrf2"/>
    <property type="match status" value="1"/>
</dbReference>
<protein>
    <submittedName>
        <fullName evidence="2">RrF2 family transcriptional regulator</fullName>
    </submittedName>
</protein>
<dbReference type="PANTHER" id="PTHR33221:SF5">
    <property type="entry name" value="HTH-TYPE TRANSCRIPTIONAL REGULATOR ISCR"/>
    <property type="match status" value="1"/>
</dbReference>
<evidence type="ECO:0000313" key="2">
    <source>
        <dbReference type="EMBL" id="HIR39194.1"/>
    </source>
</evidence>
<accession>A0A9D1DBE5</accession>
<organism evidence="2 3">
    <name type="scientific">Candidatus Coproplasma stercoripullorum</name>
    <dbReference type="NCBI Taxonomy" id="2840751"/>
    <lineage>
        <taxon>Bacteria</taxon>
        <taxon>Bacillati</taxon>
        <taxon>Bacillota</taxon>
        <taxon>Clostridia</taxon>
        <taxon>Eubacteriales</taxon>
        <taxon>Candidatus Coproplasma</taxon>
    </lineage>
</organism>
<dbReference type="AlphaFoldDB" id="A0A9D1DBE5"/>
<dbReference type="InterPro" id="IPR000944">
    <property type="entry name" value="Tscrpt_reg_Rrf2"/>
</dbReference>
<gene>
    <name evidence="2" type="ORF">IAB90_02320</name>
</gene>
<evidence type="ECO:0000313" key="3">
    <source>
        <dbReference type="Proteomes" id="UP000824179"/>
    </source>
</evidence>
<dbReference type="GO" id="GO:0003677">
    <property type="term" value="F:DNA binding"/>
    <property type="evidence" value="ECO:0007669"/>
    <property type="project" value="UniProtKB-KW"/>
</dbReference>
<proteinExistence type="predicted"/>
<reference evidence="2" key="2">
    <citation type="journal article" date="2021" name="PeerJ">
        <title>Extensive microbial diversity within the chicken gut microbiome revealed by metagenomics and culture.</title>
        <authorList>
            <person name="Gilroy R."/>
            <person name="Ravi A."/>
            <person name="Getino M."/>
            <person name="Pursley I."/>
            <person name="Horton D.L."/>
            <person name="Alikhan N.F."/>
            <person name="Baker D."/>
            <person name="Gharbi K."/>
            <person name="Hall N."/>
            <person name="Watson M."/>
            <person name="Adriaenssens E.M."/>
            <person name="Foster-Nyarko E."/>
            <person name="Jarju S."/>
            <person name="Secka A."/>
            <person name="Antonio M."/>
            <person name="Oren A."/>
            <person name="Chaudhuri R.R."/>
            <person name="La Ragione R."/>
            <person name="Hildebrand F."/>
            <person name="Pallen M.J."/>
        </authorList>
    </citation>
    <scope>NUCLEOTIDE SEQUENCE</scope>
    <source>
        <strain evidence="2">ChiW25-3613</strain>
    </source>
</reference>
<dbReference type="InterPro" id="IPR036388">
    <property type="entry name" value="WH-like_DNA-bd_sf"/>
</dbReference>
<dbReference type="Gene3D" id="1.10.10.10">
    <property type="entry name" value="Winged helix-like DNA-binding domain superfamily/Winged helix DNA-binding domain"/>
    <property type="match status" value="1"/>
</dbReference>
<comment type="caution">
    <text evidence="2">The sequence shown here is derived from an EMBL/GenBank/DDBJ whole genome shotgun (WGS) entry which is preliminary data.</text>
</comment>
<sequence>MMITTKGRNALKVMIDLAQHNDGTNISLTDIAERQHESAKYLEAVMGPLSQAGLVLSARGKSGGYRLAKSADECTVGEIIVAAEGPLAPVSCLYSDVPCENAANCLSLPLWKELDEVIMNFLNSKKLSDLIK</sequence>
<dbReference type="PROSITE" id="PS51197">
    <property type="entry name" value="HTH_RRF2_2"/>
    <property type="match status" value="1"/>
</dbReference>